<keyword evidence="4" id="KW-1185">Reference proteome</keyword>
<protein>
    <submittedName>
        <fullName evidence="2 3">Uncharacterized protein</fullName>
    </submittedName>
</protein>
<dbReference type="EnsemblPlants" id="Pp3c14_3070V3.1">
    <property type="protein sequence ID" value="Pp3c14_3070V3.1"/>
    <property type="gene ID" value="Pp3c14_3070"/>
</dbReference>
<name>A0A2K1JG69_PHYPA</name>
<reference evidence="3" key="3">
    <citation type="submission" date="2020-12" db="UniProtKB">
        <authorList>
            <consortium name="EnsemblPlants"/>
        </authorList>
    </citation>
    <scope>IDENTIFICATION</scope>
</reference>
<evidence type="ECO:0000313" key="3">
    <source>
        <dbReference type="EnsemblPlants" id="Pp3c14_3070V3.1"/>
    </source>
</evidence>
<keyword evidence="1" id="KW-0472">Membrane</keyword>
<dbReference type="EnsemblPlants" id="Pp3c14_3070V3.2">
    <property type="protein sequence ID" value="Pp3c14_3070V3.2"/>
    <property type="gene ID" value="Pp3c14_3070"/>
</dbReference>
<proteinExistence type="predicted"/>
<evidence type="ECO:0000256" key="1">
    <source>
        <dbReference type="SAM" id="Phobius"/>
    </source>
</evidence>
<gene>
    <name evidence="2" type="ORF">PHYPA_017929</name>
</gene>
<accession>A0A2K1JG69</accession>
<dbReference type="Gramene" id="Pp3c14_3070V3.1">
    <property type="protein sequence ID" value="Pp3c14_3070V3.1"/>
    <property type="gene ID" value="Pp3c14_3070"/>
</dbReference>
<dbReference type="Gramene" id="Pp3c14_3070V3.2">
    <property type="protein sequence ID" value="Pp3c14_3070V3.2"/>
    <property type="gene ID" value="Pp3c14_3070"/>
</dbReference>
<dbReference type="EMBL" id="ABEU02000014">
    <property type="protein sequence ID" value="PNR40527.1"/>
    <property type="molecule type" value="Genomic_DNA"/>
</dbReference>
<sequence length="41" mass="4665">MEASIDSKINIKVFAKLKEYVNLTLTCLVIIFVIKPQLNRG</sequence>
<keyword evidence="1" id="KW-1133">Transmembrane helix</keyword>
<evidence type="ECO:0000313" key="2">
    <source>
        <dbReference type="EMBL" id="PNR40527.1"/>
    </source>
</evidence>
<dbReference type="InParanoid" id="A0A2K1JG69"/>
<feature type="transmembrane region" description="Helical" evidence="1">
    <location>
        <begin position="20"/>
        <end position="38"/>
    </location>
</feature>
<dbReference type="Proteomes" id="UP000006727">
    <property type="component" value="Chromosome 14"/>
</dbReference>
<keyword evidence="1" id="KW-0812">Transmembrane</keyword>
<evidence type="ECO:0000313" key="4">
    <source>
        <dbReference type="Proteomes" id="UP000006727"/>
    </source>
</evidence>
<organism evidence="2">
    <name type="scientific">Physcomitrium patens</name>
    <name type="common">Spreading-leaved earth moss</name>
    <name type="synonym">Physcomitrella patens</name>
    <dbReference type="NCBI Taxonomy" id="3218"/>
    <lineage>
        <taxon>Eukaryota</taxon>
        <taxon>Viridiplantae</taxon>
        <taxon>Streptophyta</taxon>
        <taxon>Embryophyta</taxon>
        <taxon>Bryophyta</taxon>
        <taxon>Bryophytina</taxon>
        <taxon>Bryopsida</taxon>
        <taxon>Funariidae</taxon>
        <taxon>Funariales</taxon>
        <taxon>Funariaceae</taxon>
        <taxon>Physcomitrium</taxon>
    </lineage>
</organism>
<dbReference type="AlphaFoldDB" id="A0A2K1JG69"/>
<reference evidence="2 4" key="1">
    <citation type="journal article" date="2008" name="Science">
        <title>The Physcomitrella genome reveals evolutionary insights into the conquest of land by plants.</title>
        <authorList>
            <person name="Rensing S."/>
            <person name="Lang D."/>
            <person name="Zimmer A."/>
            <person name="Terry A."/>
            <person name="Salamov A."/>
            <person name="Shapiro H."/>
            <person name="Nishiyama T."/>
            <person name="Perroud P.-F."/>
            <person name="Lindquist E."/>
            <person name="Kamisugi Y."/>
            <person name="Tanahashi T."/>
            <person name="Sakakibara K."/>
            <person name="Fujita T."/>
            <person name="Oishi K."/>
            <person name="Shin-I T."/>
            <person name="Kuroki Y."/>
            <person name="Toyoda A."/>
            <person name="Suzuki Y."/>
            <person name="Hashimoto A."/>
            <person name="Yamaguchi K."/>
            <person name="Sugano A."/>
            <person name="Kohara Y."/>
            <person name="Fujiyama A."/>
            <person name="Anterola A."/>
            <person name="Aoki S."/>
            <person name="Ashton N."/>
            <person name="Barbazuk W.B."/>
            <person name="Barker E."/>
            <person name="Bennetzen J."/>
            <person name="Bezanilla M."/>
            <person name="Blankenship R."/>
            <person name="Cho S.H."/>
            <person name="Dutcher S."/>
            <person name="Estelle M."/>
            <person name="Fawcett J.A."/>
            <person name="Gundlach H."/>
            <person name="Hanada K."/>
            <person name="Heyl A."/>
            <person name="Hicks K.A."/>
            <person name="Hugh J."/>
            <person name="Lohr M."/>
            <person name="Mayer K."/>
            <person name="Melkozernov A."/>
            <person name="Murata T."/>
            <person name="Nelson D."/>
            <person name="Pils B."/>
            <person name="Prigge M."/>
            <person name="Reiss B."/>
            <person name="Renner T."/>
            <person name="Rombauts S."/>
            <person name="Rushton P."/>
            <person name="Sanderfoot A."/>
            <person name="Schween G."/>
            <person name="Shiu S.-H."/>
            <person name="Stueber K."/>
            <person name="Theodoulou F.L."/>
            <person name="Tu H."/>
            <person name="Van de Peer Y."/>
            <person name="Verrier P.J."/>
            <person name="Waters E."/>
            <person name="Wood A."/>
            <person name="Yang L."/>
            <person name="Cove D."/>
            <person name="Cuming A."/>
            <person name="Hasebe M."/>
            <person name="Lucas S."/>
            <person name="Mishler D.B."/>
            <person name="Reski R."/>
            <person name="Grigoriev I."/>
            <person name="Quatrano R.S."/>
            <person name="Boore J.L."/>
        </authorList>
    </citation>
    <scope>NUCLEOTIDE SEQUENCE [LARGE SCALE GENOMIC DNA]</scope>
    <source>
        <strain evidence="3 4">cv. Gransden 2004</strain>
    </source>
</reference>
<dbReference type="PaxDb" id="3218-PP1S126_6V6.1"/>
<reference evidence="2 4" key="2">
    <citation type="journal article" date="2018" name="Plant J.">
        <title>The Physcomitrella patens chromosome-scale assembly reveals moss genome structure and evolution.</title>
        <authorList>
            <person name="Lang D."/>
            <person name="Ullrich K.K."/>
            <person name="Murat F."/>
            <person name="Fuchs J."/>
            <person name="Jenkins J."/>
            <person name="Haas F.B."/>
            <person name="Piednoel M."/>
            <person name="Gundlach H."/>
            <person name="Van Bel M."/>
            <person name="Meyberg R."/>
            <person name="Vives C."/>
            <person name="Morata J."/>
            <person name="Symeonidi A."/>
            <person name="Hiss M."/>
            <person name="Muchero W."/>
            <person name="Kamisugi Y."/>
            <person name="Saleh O."/>
            <person name="Blanc G."/>
            <person name="Decker E.L."/>
            <person name="van Gessel N."/>
            <person name="Grimwood J."/>
            <person name="Hayes R.D."/>
            <person name="Graham S.W."/>
            <person name="Gunter L.E."/>
            <person name="McDaniel S.F."/>
            <person name="Hoernstein S.N.W."/>
            <person name="Larsson A."/>
            <person name="Li F.W."/>
            <person name="Perroud P.F."/>
            <person name="Phillips J."/>
            <person name="Ranjan P."/>
            <person name="Rokshar D.S."/>
            <person name="Rothfels C.J."/>
            <person name="Schneider L."/>
            <person name="Shu S."/>
            <person name="Stevenson D.W."/>
            <person name="Thummler F."/>
            <person name="Tillich M."/>
            <person name="Villarreal Aguilar J.C."/>
            <person name="Widiez T."/>
            <person name="Wong G.K."/>
            <person name="Wymore A."/>
            <person name="Zhang Y."/>
            <person name="Zimmer A.D."/>
            <person name="Quatrano R.S."/>
            <person name="Mayer K.F.X."/>
            <person name="Goodstein D."/>
            <person name="Casacuberta J.M."/>
            <person name="Vandepoele K."/>
            <person name="Reski R."/>
            <person name="Cuming A.C."/>
            <person name="Tuskan G.A."/>
            <person name="Maumus F."/>
            <person name="Salse J."/>
            <person name="Schmutz J."/>
            <person name="Rensing S.A."/>
        </authorList>
    </citation>
    <scope>NUCLEOTIDE SEQUENCE [LARGE SCALE GENOMIC DNA]</scope>
    <source>
        <strain evidence="3 4">cv. Gransden 2004</strain>
    </source>
</reference>